<dbReference type="WBParaSite" id="MBELARI_LOCUS13059">
    <property type="protein sequence ID" value="MBELARI_LOCUS13059"/>
    <property type="gene ID" value="MBELARI_LOCUS13059"/>
</dbReference>
<evidence type="ECO:0000313" key="8">
    <source>
        <dbReference type="WBParaSite" id="MBELARI_LOCUS13059"/>
    </source>
</evidence>
<proteinExistence type="predicted"/>
<evidence type="ECO:0000256" key="1">
    <source>
        <dbReference type="ARBA" id="ARBA00004370"/>
    </source>
</evidence>
<dbReference type="AlphaFoldDB" id="A0AAF3EGD8"/>
<dbReference type="PANTHER" id="PTHR46709:SF6">
    <property type="entry name" value="G-PROTEIN COUPLED RECEPTORS FAMILY 1 PROFILE DOMAIN-CONTAINING PROTEIN"/>
    <property type="match status" value="1"/>
</dbReference>
<evidence type="ECO:0000256" key="4">
    <source>
        <dbReference type="ARBA" id="ARBA00023136"/>
    </source>
</evidence>
<dbReference type="PANTHER" id="PTHR46709">
    <property type="entry name" value="PROTEIN CBG23488-RELATED"/>
    <property type="match status" value="1"/>
</dbReference>
<accession>A0AAF3EGD8</accession>
<comment type="subcellular location">
    <subcellularLocation>
        <location evidence="1">Membrane</location>
    </subcellularLocation>
</comment>
<feature type="transmembrane region" description="Helical" evidence="5">
    <location>
        <begin position="37"/>
        <end position="61"/>
    </location>
</feature>
<evidence type="ECO:0000256" key="2">
    <source>
        <dbReference type="ARBA" id="ARBA00022692"/>
    </source>
</evidence>
<keyword evidence="4 5" id="KW-0472">Membrane</keyword>
<feature type="transmembrane region" description="Helical" evidence="5">
    <location>
        <begin position="106"/>
        <end position="136"/>
    </location>
</feature>
<evidence type="ECO:0000256" key="3">
    <source>
        <dbReference type="ARBA" id="ARBA00022989"/>
    </source>
</evidence>
<evidence type="ECO:0000256" key="5">
    <source>
        <dbReference type="SAM" id="Phobius"/>
    </source>
</evidence>
<feature type="domain" description="G-protein coupled receptors family 1 profile" evidence="6">
    <location>
        <begin position="54"/>
        <end position="339"/>
    </location>
</feature>
<feature type="transmembrane region" description="Helical" evidence="5">
    <location>
        <begin position="163"/>
        <end position="182"/>
    </location>
</feature>
<protein>
    <submittedName>
        <fullName evidence="8">G-protein coupled receptors family 1 profile domain-containing protein</fullName>
    </submittedName>
</protein>
<dbReference type="SUPFAM" id="SSF81321">
    <property type="entry name" value="Family A G protein-coupled receptor-like"/>
    <property type="match status" value="1"/>
</dbReference>
<evidence type="ECO:0000313" key="7">
    <source>
        <dbReference type="Proteomes" id="UP000887575"/>
    </source>
</evidence>
<dbReference type="GO" id="GO:0016020">
    <property type="term" value="C:membrane"/>
    <property type="evidence" value="ECO:0007669"/>
    <property type="project" value="UniProtKB-SubCell"/>
</dbReference>
<keyword evidence="2 5" id="KW-0812">Transmembrane</keyword>
<evidence type="ECO:0000259" key="6">
    <source>
        <dbReference type="PROSITE" id="PS50262"/>
    </source>
</evidence>
<feature type="transmembrane region" description="Helical" evidence="5">
    <location>
        <begin position="216"/>
        <end position="237"/>
    </location>
</feature>
<sequence>MDPKVINVTNIEPTEAKVLDLEEDCKYWGTDYIEGKIWLIGFFGTSLALASIILNTFLCVVYFHTPSLRKSAVLYFGVIAIVDILLGFNYIAAMSVPVIFDRYHLLWLYHLFLSCVNFVICESNCAIFSSSLLIILATTERLLRTFQVKTSTALRRFVEKNRVFLCLMCIIVSIGYKLSTYFEIEVVEKGDCPVEWFGRFEIKTSEFVNNSPSYRFFWMFLTKFIIDRILPFVLLLLMNFKIIAALKQQTFVPKKALFAPNASIKCNRQNIRDATRTLILMVSMHIISQTPQVILSIWEFTDPNREQLEGEELKEFYSYANDIIPIVTLLMSCLRFPVYLANNRQINEASWGTLRDLCQPLCAKRKPQDYHPIKQPPTASLTNGKGSVDLSRMEKRIEVFANGNKIVSGPTTESAITETTSNQSATHDYHLNEYIL</sequence>
<feature type="transmembrane region" description="Helical" evidence="5">
    <location>
        <begin position="73"/>
        <end position="100"/>
    </location>
</feature>
<dbReference type="InterPro" id="IPR017452">
    <property type="entry name" value="GPCR_Rhodpsn_7TM"/>
</dbReference>
<dbReference type="CDD" id="cd14978">
    <property type="entry name" value="7tmA_FMRFamide_R-like"/>
    <property type="match status" value="1"/>
</dbReference>
<dbReference type="Proteomes" id="UP000887575">
    <property type="component" value="Unassembled WGS sequence"/>
</dbReference>
<keyword evidence="7" id="KW-1185">Reference proteome</keyword>
<dbReference type="PROSITE" id="PS50262">
    <property type="entry name" value="G_PROTEIN_RECEP_F1_2"/>
    <property type="match status" value="1"/>
</dbReference>
<keyword evidence="3 5" id="KW-1133">Transmembrane helix</keyword>
<organism evidence="7 8">
    <name type="scientific">Mesorhabditis belari</name>
    <dbReference type="NCBI Taxonomy" id="2138241"/>
    <lineage>
        <taxon>Eukaryota</taxon>
        <taxon>Metazoa</taxon>
        <taxon>Ecdysozoa</taxon>
        <taxon>Nematoda</taxon>
        <taxon>Chromadorea</taxon>
        <taxon>Rhabditida</taxon>
        <taxon>Rhabditina</taxon>
        <taxon>Rhabditomorpha</taxon>
        <taxon>Rhabditoidea</taxon>
        <taxon>Rhabditidae</taxon>
        <taxon>Mesorhabditinae</taxon>
        <taxon>Mesorhabditis</taxon>
    </lineage>
</organism>
<name>A0AAF3EGD8_9BILA</name>
<dbReference type="Gene3D" id="1.20.1070.10">
    <property type="entry name" value="Rhodopsin 7-helix transmembrane proteins"/>
    <property type="match status" value="1"/>
</dbReference>
<reference evidence="8" key="1">
    <citation type="submission" date="2024-02" db="UniProtKB">
        <authorList>
            <consortium name="WormBaseParasite"/>
        </authorList>
    </citation>
    <scope>IDENTIFICATION</scope>
</reference>